<keyword evidence="3" id="KW-1185">Reference proteome</keyword>
<feature type="transmembrane region" description="Helical" evidence="1">
    <location>
        <begin position="48"/>
        <end position="65"/>
    </location>
</feature>
<sequence>MSNLDRKIPRFVLDIGVVMVLTGLFTWVILFGLARLIPLPEDSLARDLRNGLGLAIAIVIGLRVSRWLERHWRGG</sequence>
<keyword evidence="1" id="KW-0812">Transmembrane</keyword>
<organism evidence="2 3">
    <name type="scientific">Roseinatronobacter thiooxidans</name>
    <dbReference type="NCBI Taxonomy" id="121821"/>
    <lineage>
        <taxon>Bacteria</taxon>
        <taxon>Pseudomonadati</taxon>
        <taxon>Pseudomonadota</taxon>
        <taxon>Alphaproteobacteria</taxon>
        <taxon>Rhodobacterales</taxon>
        <taxon>Paracoccaceae</taxon>
        <taxon>Roseinatronobacter</taxon>
    </lineage>
</organism>
<evidence type="ECO:0000256" key="1">
    <source>
        <dbReference type="SAM" id="Phobius"/>
    </source>
</evidence>
<reference evidence="2 3" key="1">
    <citation type="submission" date="2018-06" db="EMBL/GenBank/DDBJ databases">
        <title>Genomic Encyclopedia of Archaeal and Bacterial Type Strains, Phase II (KMG-II): from individual species to whole genera.</title>
        <authorList>
            <person name="Goeker M."/>
        </authorList>
    </citation>
    <scope>NUCLEOTIDE SEQUENCE [LARGE SCALE GENOMIC DNA]</scope>
    <source>
        <strain evidence="2 3">DSM 13087</strain>
    </source>
</reference>
<keyword evidence="1" id="KW-1133">Transmembrane helix</keyword>
<gene>
    <name evidence="2" type="ORF">LY56_01753</name>
</gene>
<dbReference type="Proteomes" id="UP000249364">
    <property type="component" value="Unassembled WGS sequence"/>
</dbReference>
<dbReference type="RefSeq" id="WP_071469606.1">
    <property type="nucleotide sequence ID" value="NZ_MEHT01000017.1"/>
</dbReference>
<comment type="caution">
    <text evidence="2">The sequence shown here is derived from an EMBL/GenBank/DDBJ whole genome shotgun (WGS) entry which is preliminary data.</text>
</comment>
<proteinExistence type="predicted"/>
<accession>A0A2W7R1I2</accession>
<protein>
    <submittedName>
        <fullName evidence="2">Uncharacterized protein</fullName>
    </submittedName>
</protein>
<dbReference type="AlphaFoldDB" id="A0A2W7R1I2"/>
<dbReference type="EMBL" id="QKZQ01000007">
    <property type="protein sequence ID" value="PZX44505.1"/>
    <property type="molecule type" value="Genomic_DNA"/>
</dbReference>
<keyword evidence="1" id="KW-0472">Membrane</keyword>
<feature type="transmembrane region" description="Helical" evidence="1">
    <location>
        <begin position="12"/>
        <end position="36"/>
    </location>
</feature>
<evidence type="ECO:0000313" key="2">
    <source>
        <dbReference type="EMBL" id="PZX44505.1"/>
    </source>
</evidence>
<dbReference type="STRING" id="121821.GCA_001870675_00780"/>
<name>A0A2W7R1I2_9RHOB</name>
<evidence type="ECO:0000313" key="3">
    <source>
        <dbReference type="Proteomes" id="UP000249364"/>
    </source>
</evidence>